<dbReference type="AlphaFoldDB" id="A0A160V8H5"/>
<dbReference type="PANTHER" id="PTHR48228">
    <property type="entry name" value="SUCCINYL-COA--D-CITRAMALATE COA-TRANSFERASE"/>
    <property type="match status" value="1"/>
</dbReference>
<dbReference type="EMBL" id="FAXA01000207">
    <property type="protein sequence ID" value="CUV02239.1"/>
    <property type="molecule type" value="Genomic_DNA"/>
</dbReference>
<proteinExistence type="predicted"/>
<dbReference type="InterPro" id="IPR023606">
    <property type="entry name" value="CoA-Trfase_III_dom_1_sf"/>
</dbReference>
<dbReference type="SUPFAM" id="SSF89796">
    <property type="entry name" value="CoA-transferase family III (CaiB/BaiF)"/>
    <property type="match status" value="1"/>
</dbReference>
<evidence type="ECO:0000256" key="1">
    <source>
        <dbReference type="ARBA" id="ARBA00022679"/>
    </source>
</evidence>
<accession>A0A160V8H5</accession>
<protein>
    <submittedName>
        <fullName evidence="2">CAIB/BAIF family protein</fullName>
    </submittedName>
</protein>
<organism evidence="2">
    <name type="scientific">hydrothermal vent metagenome</name>
    <dbReference type="NCBI Taxonomy" id="652676"/>
    <lineage>
        <taxon>unclassified sequences</taxon>
        <taxon>metagenomes</taxon>
        <taxon>ecological metagenomes</taxon>
    </lineage>
</organism>
<dbReference type="Pfam" id="PF02515">
    <property type="entry name" value="CoA_transf_3"/>
    <property type="match status" value="1"/>
</dbReference>
<dbReference type="Gene3D" id="3.30.1540.10">
    <property type="entry name" value="formyl-coa transferase, domain 3"/>
    <property type="match status" value="1"/>
</dbReference>
<keyword evidence="1" id="KW-0808">Transferase</keyword>
<gene>
    <name evidence="2" type="ORF">MGWOODY_Clf1740</name>
</gene>
<dbReference type="InterPro" id="IPR003673">
    <property type="entry name" value="CoA-Trfase_fam_III"/>
</dbReference>
<reference evidence="2" key="1">
    <citation type="submission" date="2015-10" db="EMBL/GenBank/DDBJ databases">
        <authorList>
            <person name="Gilbert D.G."/>
        </authorList>
    </citation>
    <scope>NUCLEOTIDE SEQUENCE</scope>
</reference>
<sequence>MPDAKKPLLGIRILELGPYVALPMTGRILASMGAEVIKVETNKVLDEMNFIPAWSRGGGQPEFQRAKKRVTIDVRTVGGLEVFKELVKVSDVFMTNFRRNILDRWGIDFPELRRVRPDIILMWQTGLGGIGPYYTYKSYGILVQHMGGVSLMSGEEGEPPATINSSYSDYHTGVFQPVAIMGALMRRRLTGQPATMESSIFKSGAVTAGPAVLDYQSTGRMPPRIGNRDPFAAPHGVYRCQGDDRWCAIAVQTDDQWLAFCQAVGSPDWCSEDAFASLESRLANQDRLDELVGKWTADKTAEEVMAGLQEVGVSACLVSQGKDLYEGEHLKSRDFFRTTPFYLADRDRPAWEWESGEGIASATPPKMSESPLDFGHYSNVGGDNDYVFKEILGMSQKEMDRLTENQSLF</sequence>
<dbReference type="InterPro" id="IPR050509">
    <property type="entry name" value="CoA-transferase_III"/>
</dbReference>
<evidence type="ECO:0000313" key="2">
    <source>
        <dbReference type="EMBL" id="CUV02239.1"/>
    </source>
</evidence>
<dbReference type="InterPro" id="IPR044855">
    <property type="entry name" value="CoA-Trfase_III_dom3_sf"/>
</dbReference>
<name>A0A160V8H5_9ZZZZ</name>
<dbReference type="PANTHER" id="PTHR48228:SF6">
    <property type="entry name" value="L-CARNITINE COA-TRANSFERASE"/>
    <property type="match status" value="1"/>
</dbReference>
<dbReference type="Gene3D" id="3.40.50.10540">
    <property type="entry name" value="Crotonobetainyl-coa:carnitine coa-transferase, domain 1"/>
    <property type="match status" value="1"/>
</dbReference>
<dbReference type="GO" id="GO:0016740">
    <property type="term" value="F:transferase activity"/>
    <property type="evidence" value="ECO:0007669"/>
    <property type="project" value="UniProtKB-KW"/>
</dbReference>